<dbReference type="PANTHER" id="PTHR12461:SF99">
    <property type="entry name" value="BIFUNCTIONAL PEPTIDASE AND (3S)-LYSYL HYDROXYLASE JMJD7"/>
    <property type="match status" value="1"/>
</dbReference>
<dbReference type="EMBL" id="JAHRHJ020000003">
    <property type="protein sequence ID" value="KAH9321141.1"/>
    <property type="molecule type" value="Genomic_DNA"/>
</dbReference>
<dbReference type="AlphaFoldDB" id="A0AA38LEN7"/>
<dbReference type="InterPro" id="IPR014710">
    <property type="entry name" value="RmlC-like_jellyroll"/>
</dbReference>
<dbReference type="SMART" id="SM00558">
    <property type="entry name" value="JmjC"/>
    <property type="match status" value="1"/>
</dbReference>
<evidence type="ECO:0000313" key="4">
    <source>
        <dbReference type="EMBL" id="KAH9321141.1"/>
    </source>
</evidence>
<keyword evidence="5" id="KW-1185">Reference proteome</keyword>
<dbReference type="PANTHER" id="PTHR12461">
    <property type="entry name" value="HYPOXIA-INDUCIBLE FACTOR 1 ALPHA INHIBITOR-RELATED"/>
    <property type="match status" value="1"/>
</dbReference>
<dbReference type="PROSITE" id="PS51184">
    <property type="entry name" value="JMJC"/>
    <property type="match status" value="1"/>
</dbReference>
<comment type="similarity">
    <text evidence="1">Belongs to the JARID1 histone demethylase family.</text>
</comment>
<dbReference type="Gene3D" id="2.60.120.10">
    <property type="entry name" value="Jelly Rolls"/>
    <property type="match status" value="1"/>
</dbReference>
<proteinExistence type="inferred from homology"/>
<reference evidence="4 5" key="1">
    <citation type="journal article" date="2021" name="Nat. Plants">
        <title>The Taxus genome provides insights into paclitaxel biosynthesis.</title>
        <authorList>
            <person name="Xiong X."/>
            <person name="Gou J."/>
            <person name="Liao Q."/>
            <person name="Li Y."/>
            <person name="Zhou Q."/>
            <person name="Bi G."/>
            <person name="Li C."/>
            <person name="Du R."/>
            <person name="Wang X."/>
            <person name="Sun T."/>
            <person name="Guo L."/>
            <person name="Liang H."/>
            <person name="Lu P."/>
            <person name="Wu Y."/>
            <person name="Zhang Z."/>
            <person name="Ro D.K."/>
            <person name="Shang Y."/>
            <person name="Huang S."/>
            <person name="Yan J."/>
        </authorList>
    </citation>
    <scope>NUCLEOTIDE SEQUENCE [LARGE SCALE GENOMIC DNA]</scope>
    <source>
        <strain evidence="4">Ta-2019</strain>
    </source>
</reference>
<evidence type="ECO:0000313" key="5">
    <source>
        <dbReference type="Proteomes" id="UP000824469"/>
    </source>
</evidence>
<comment type="caution">
    <text evidence="4">The sequence shown here is derived from an EMBL/GenBank/DDBJ whole genome shotgun (WGS) entry which is preliminary data.</text>
</comment>
<gene>
    <name evidence="4" type="ORF">KI387_015780</name>
</gene>
<dbReference type="SUPFAM" id="SSF51197">
    <property type="entry name" value="Clavaminate synthase-like"/>
    <property type="match status" value="1"/>
</dbReference>
<feature type="region of interest" description="Disordered" evidence="2">
    <location>
        <begin position="1"/>
        <end position="28"/>
    </location>
</feature>
<protein>
    <recommendedName>
        <fullName evidence="3">JmjC domain-containing protein</fullName>
    </recommendedName>
</protein>
<sequence length="355" mass="40251">MTEAHNSGHAHNKTDEPQEEEEDEQGRLLEKLWEEVRDVSLGPAPHVERVRGPLSPLRFLRDYVMPNKPCIITDSLRHWPALTKWTNKYLSSLLHHQTVSLHFTPNGRADSLVKNPNYAINPSGNDEDSGNPNYVINPSGNDEDSGCPFWFVSAHVERMPFPEALQYVAGSKRGERGVAYAQEQNGCFASEYSLLACDVEEDIPWATEALGSKPDAVNLWIGNEGASTSFHKDHYENLYAVVSGEKHFVLLPPTDVHRMYVREYPAAHYKISQETGQFSVEQDAPLRYVPWSSVDPYPPPSEAKQSRMLFPMYFNGPKPFECTVQAGEILYLPSLWFHHVRQTPDIEGRTIAINY</sequence>
<dbReference type="InterPro" id="IPR003347">
    <property type="entry name" value="JmjC_dom"/>
</dbReference>
<organism evidence="4 5">
    <name type="scientific">Taxus chinensis</name>
    <name type="common">Chinese yew</name>
    <name type="synonym">Taxus wallichiana var. chinensis</name>
    <dbReference type="NCBI Taxonomy" id="29808"/>
    <lineage>
        <taxon>Eukaryota</taxon>
        <taxon>Viridiplantae</taxon>
        <taxon>Streptophyta</taxon>
        <taxon>Embryophyta</taxon>
        <taxon>Tracheophyta</taxon>
        <taxon>Spermatophyta</taxon>
        <taxon>Pinopsida</taxon>
        <taxon>Pinidae</taxon>
        <taxon>Conifers II</taxon>
        <taxon>Cupressales</taxon>
        <taxon>Taxaceae</taxon>
        <taxon>Taxus</taxon>
    </lineage>
</organism>
<feature type="region of interest" description="Disordered" evidence="2">
    <location>
        <begin position="116"/>
        <end position="138"/>
    </location>
</feature>
<name>A0AA38LEN7_TAXCH</name>
<feature type="non-terminal residue" evidence="4">
    <location>
        <position position="1"/>
    </location>
</feature>
<dbReference type="OMA" id="YWHDMEF"/>
<dbReference type="InterPro" id="IPR041667">
    <property type="entry name" value="Cupin_8"/>
</dbReference>
<dbReference type="Proteomes" id="UP000824469">
    <property type="component" value="Unassembled WGS sequence"/>
</dbReference>
<dbReference type="Pfam" id="PF13621">
    <property type="entry name" value="Cupin_8"/>
    <property type="match status" value="1"/>
</dbReference>
<feature type="compositionally biased region" description="Polar residues" evidence="2">
    <location>
        <begin position="118"/>
        <end position="138"/>
    </location>
</feature>
<evidence type="ECO:0000259" key="3">
    <source>
        <dbReference type="PROSITE" id="PS51184"/>
    </source>
</evidence>
<accession>A0AA38LEN7</accession>
<feature type="domain" description="JmjC" evidence="3">
    <location>
        <begin position="179"/>
        <end position="355"/>
    </location>
</feature>
<evidence type="ECO:0000256" key="2">
    <source>
        <dbReference type="SAM" id="MobiDB-lite"/>
    </source>
</evidence>
<evidence type="ECO:0000256" key="1">
    <source>
        <dbReference type="ARBA" id="ARBA00006801"/>
    </source>
</evidence>